<evidence type="ECO:0000313" key="4">
    <source>
        <dbReference type="EMBL" id="KAK0625938.1"/>
    </source>
</evidence>
<dbReference type="Gene3D" id="4.10.240.10">
    <property type="entry name" value="Zn(2)-C6 fungal-type DNA-binding domain"/>
    <property type="match status" value="1"/>
</dbReference>
<evidence type="ECO:0000256" key="1">
    <source>
        <dbReference type="ARBA" id="ARBA00023242"/>
    </source>
</evidence>
<evidence type="ECO:0000256" key="2">
    <source>
        <dbReference type="SAM" id="MobiDB-lite"/>
    </source>
</evidence>
<proteinExistence type="predicted"/>
<dbReference type="Pfam" id="PF00172">
    <property type="entry name" value="Zn_clus"/>
    <property type="match status" value="1"/>
</dbReference>
<sequence length="409" mass="46028">MGTPGMFLVLSANEPDPQPREYHRRKFHRKDRLGCLTCKQRRVKCDKTKPICTRCSRAGRECQYAPAEAPERSNSRLPPAALAPGHASGKSWAATIAKSVLEQEMHAAGILTNQNATPIGALLSHVTDDLGRGSFFTMMPLSPGLWDLSCRHPYLLATVLAVSACHLSNHVPDPSAYRIAECSLTSAACRLFRAAVSQLPSTREEADALLMSAMLINTLAFAAVDDASDVERSWVFSNDEDRLDWLSIQLGLRPLLMATKAFHNESLLRPLFTASFCIRTEGEKLSQEEDDGHNWSSGDGHVALAVPMSALRVISRLPPVEENLFRYVQFIGALEPDFLQLLHRRNEDAMWMFGAWLGLVGRLPRMWFFHRRVRRDRAAIRQFLEKRGVCEREGEAGVVWRERMEKYDQ</sequence>
<dbReference type="PANTHER" id="PTHR47784:SF9">
    <property type="entry name" value="ZN(II)2CYS6 TRANSCRIPTION FACTOR (EUROFUNG)"/>
    <property type="match status" value="1"/>
</dbReference>
<keyword evidence="5" id="KW-1185">Reference proteome</keyword>
<comment type="caution">
    <text evidence="4">The sequence shown here is derived from an EMBL/GenBank/DDBJ whole genome shotgun (WGS) entry which is preliminary data.</text>
</comment>
<dbReference type="EMBL" id="JAULSU010000002">
    <property type="protein sequence ID" value="KAK0625938.1"/>
    <property type="molecule type" value="Genomic_DNA"/>
</dbReference>
<gene>
    <name evidence="4" type="ORF">B0T14DRAFT_508801</name>
</gene>
<protein>
    <recommendedName>
        <fullName evidence="3">Zn(2)-C6 fungal-type domain-containing protein</fullName>
    </recommendedName>
</protein>
<reference evidence="4" key="1">
    <citation type="submission" date="2023-06" db="EMBL/GenBank/DDBJ databases">
        <title>Genome-scale phylogeny and comparative genomics of the fungal order Sordariales.</title>
        <authorList>
            <consortium name="Lawrence Berkeley National Laboratory"/>
            <person name="Hensen N."/>
            <person name="Bonometti L."/>
            <person name="Westerberg I."/>
            <person name="Brannstrom I.O."/>
            <person name="Guillou S."/>
            <person name="Cros-Aarteil S."/>
            <person name="Calhoun S."/>
            <person name="Haridas S."/>
            <person name="Kuo A."/>
            <person name="Mondo S."/>
            <person name="Pangilinan J."/>
            <person name="Riley R."/>
            <person name="Labutti K."/>
            <person name="Andreopoulos B."/>
            <person name="Lipzen A."/>
            <person name="Chen C."/>
            <person name="Yanf M."/>
            <person name="Daum C."/>
            <person name="Ng V."/>
            <person name="Clum A."/>
            <person name="Steindorff A."/>
            <person name="Ohm R."/>
            <person name="Martin F."/>
            <person name="Silar P."/>
            <person name="Natvig D."/>
            <person name="Lalanne C."/>
            <person name="Gautier V."/>
            <person name="Ament-Velasquez S.L."/>
            <person name="Kruys A."/>
            <person name="Hutchinson M.I."/>
            <person name="Powell A.J."/>
            <person name="Barry K."/>
            <person name="Miller A.N."/>
            <person name="Grigoriev I.V."/>
            <person name="Debuchy R."/>
            <person name="Gladieux P."/>
            <person name="Thoren M.H."/>
            <person name="Johannesson H."/>
        </authorList>
    </citation>
    <scope>NUCLEOTIDE SEQUENCE</scope>
    <source>
        <strain evidence="4">CBS 606.72</strain>
    </source>
</reference>
<evidence type="ECO:0000313" key="5">
    <source>
        <dbReference type="Proteomes" id="UP001175000"/>
    </source>
</evidence>
<accession>A0AA39X2A4</accession>
<dbReference type="GO" id="GO:0008270">
    <property type="term" value="F:zinc ion binding"/>
    <property type="evidence" value="ECO:0007669"/>
    <property type="project" value="InterPro"/>
</dbReference>
<dbReference type="GO" id="GO:0001228">
    <property type="term" value="F:DNA-binding transcription activator activity, RNA polymerase II-specific"/>
    <property type="evidence" value="ECO:0007669"/>
    <property type="project" value="TreeGrafter"/>
</dbReference>
<dbReference type="SMART" id="SM00066">
    <property type="entry name" value="GAL4"/>
    <property type="match status" value="1"/>
</dbReference>
<name>A0AA39X2A4_9PEZI</name>
<dbReference type="PROSITE" id="PS00463">
    <property type="entry name" value="ZN2_CY6_FUNGAL_1"/>
    <property type="match status" value="1"/>
</dbReference>
<dbReference type="SUPFAM" id="SSF57701">
    <property type="entry name" value="Zn2/Cys6 DNA-binding domain"/>
    <property type="match status" value="1"/>
</dbReference>
<feature type="domain" description="Zn(2)-C6 fungal-type" evidence="3">
    <location>
        <begin position="34"/>
        <end position="64"/>
    </location>
</feature>
<dbReference type="PROSITE" id="PS50048">
    <property type="entry name" value="ZN2_CY6_FUNGAL_2"/>
    <property type="match status" value="1"/>
</dbReference>
<organism evidence="4 5">
    <name type="scientific">Immersiella caudata</name>
    <dbReference type="NCBI Taxonomy" id="314043"/>
    <lineage>
        <taxon>Eukaryota</taxon>
        <taxon>Fungi</taxon>
        <taxon>Dikarya</taxon>
        <taxon>Ascomycota</taxon>
        <taxon>Pezizomycotina</taxon>
        <taxon>Sordariomycetes</taxon>
        <taxon>Sordariomycetidae</taxon>
        <taxon>Sordariales</taxon>
        <taxon>Lasiosphaeriaceae</taxon>
        <taxon>Immersiella</taxon>
    </lineage>
</organism>
<dbReference type="InterPro" id="IPR036864">
    <property type="entry name" value="Zn2-C6_fun-type_DNA-bd_sf"/>
</dbReference>
<dbReference type="PANTHER" id="PTHR47784">
    <property type="entry name" value="STEROL UPTAKE CONTROL PROTEIN 2"/>
    <property type="match status" value="1"/>
</dbReference>
<dbReference type="InterPro" id="IPR053157">
    <property type="entry name" value="Sterol_Uptake_Regulator"/>
</dbReference>
<dbReference type="Proteomes" id="UP001175000">
    <property type="component" value="Unassembled WGS sequence"/>
</dbReference>
<dbReference type="CDD" id="cd00067">
    <property type="entry name" value="GAL4"/>
    <property type="match status" value="1"/>
</dbReference>
<feature type="region of interest" description="Disordered" evidence="2">
    <location>
        <begin position="67"/>
        <end position="87"/>
    </location>
</feature>
<keyword evidence="1" id="KW-0539">Nucleus</keyword>
<dbReference type="AlphaFoldDB" id="A0AA39X2A4"/>
<dbReference type="InterPro" id="IPR001138">
    <property type="entry name" value="Zn2Cys6_DnaBD"/>
</dbReference>
<dbReference type="PRINTS" id="PR00755">
    <property type="entry name" value="AFLATOXINBRP"/>
</dbReference>
<evidence type="ECO:0000259" key="3">
    <source>
        <dbReference type="PROSITE" id="PS50048"/>
    </source>
</evidence>